<reference evidence="3" key="1">
    <citation type="submission" date="2009-12" db="EMBL/GenBank/DDBJ databases">
        <title>Complete sequence of Treponema primitia strain ZAS-2.</title>
        <authorList>
            <person name="Tetu S.G."/>
            <person name="Matson E."/>
            <person name="Ren Q."/>
            <person name="Seshadri R."/>
            <person name="Elbourne L."/>
            <person name="Hassan K.A."/>
            <person name="Durkin A."/>
            <person name="Radune D."/>
            <person name="Mohamoud Y."/>
            <person name="Shay R."/>
            <person name="Jin S."/>
            <person name="Zhang X."/>
            <person name="Lucey K."/>
            <person name="Ballor N.R."/>
            <person name="Ottesen E."/>
            <person name="Rosenthal R."/>
            <person name="Allen A."/>
            <person name="Leadbetter J.R."/>
            <person name="Paulsen I.T."/>
        </authorList>
    </citation>
    <scope>NUCLEOTIDE SEQUENCE [LARGE SCALE GENOMIC DNA]</scope>
    <source>
        <strain evidence="3">ATCC BAA-887 / DSM 12427 / ZAS-2</strain>
    </source>
</reference>
<organism evidence="2 3">
    <name type="scientific">Treponema primitia (strain ATCC BAA-887 / DSM 12427 / ZAS-2)</name>
    <dbReference type="NCBI Taxonomy" id="545694"/>
    <lineage>
        <taxon>Bacteria</taxon>
        <taxon>Pseudomonadati</taxon>
        <taxon>Spirochaetota</taxon>
        <taxon>Spirochaetia</taxon>
        <taxon>Spirochaetales</taxon>
        <taxon>Treponemataceae</taxon>
        <taxon>Treponema</taxon>
    </lineage>
</organism>
<dbReference type="EMBL" id="CP001843">
    <property type="protein sequence ID" value="AEF84468.1"/>
    <property type="molecule type" value="Genomic_DNA"/>
</dbReference>
<dbReference type="SUPFAM" id="SSF48452">
    <property type="entry name" value="TPR-like"/>
    <property type="match status" value="1"/>
</dbReference>
<feature type="compositionally biased region" description="Low complexity" evidence="1">
    <location>
        <begin position="334"/>
        <end position="347"/>
    </location>
</feature>
<sequence length="953" mass="105508">MEGAIVRAAEISGAKVRKEHHCITASFKEETLGFWLDILMTLEAVHGALQRAAPELYGHVCVLGRDIAAGEYETGEEGSEGGPVLLRQLPCEAGATGIWCSETVRTALEPYAFFEAPGENNEAYGQLKNFKALAAYDAGFAKLFPFSEQIQEALGQSDLASARRAVLLAPAFTGKREALSQYCRRLLGEFPPLVIRFGAGGTGLACITDALSLSIRSLFTRPRDAVPSPELPGKAGLLTELDSIGTFIFKERLGDEFSPFGVQKTRRFFQSLLENYAVAAKDRSIIPVILLENISQANPLAARLVVEVCNELFPPTDQGVYILGTCTGEAGFPEANANEANSGEASSDLGGEGSPGGKPSLGIWEALFSRMLRFSPSQETMPEVSEFSSPVDPRGLSPELPRDLWEIAYTMGLLRRYFPPALFLRLLEEEGKNPVMISRALDMLAALGIIDFTGDPLPRFRDFFTLAEEHLGPLKDRIHSLVRNRLLAWVGAGKLRPSFKLLEALADLGEIGSPELVLEALSLDLSNGTCLNLRRAIEQSHLEEVAGPDRLPTLLYIFKTQESLLRGDRAAIIAAFGDPPPEEDFPPYKVRILTNETSYSLSVHAIDQASELIKKAMLLCQGRSVGRGLAQAYRLFSLVNLSRRRLSDAMDYFAFAMEQAEKSEDFEEFTLSAYYAAQAQFLFGNIAKAERLARKAEETALIVGLTAWADRSRFLRGKLRFESGLYQDALDLFTELRSRPTGTLSPDAEDTLEAWIYRSAVYLGSAGIPKPARANGDARFFEIEASYLAGDYPLTAVLSERLLEDLPAWDFLFIEQPDWRSGFAQGELYLFSQREFLGPLIAAYHALALCRLDRPGEGPSPKAEARRSMDQLFQDEQFSDMDPNDAFYYYAYYCVLGESGAAEVDMNTAVSMAFKRLQRRASRIDDIEINKAFLNRHYWNQALCLEAKEHKLI</sequence>
<dbReference type="AlphaFoldDB" id="F5YLS7"/>
<dbReference type="KEGG" id="tpi:TREPR_3152"/>
<dbReference type="HOGENOM" id="CLU_320763_0_0_12"/>
<dbReference type="Gene3D" id="1.25.40.10">
    <property type="entry name" value="Tetratricopeptide repeat domain"/>
    <property type="match status" value="1"/>
</dbReference>
<reference evidence="2 3" key="2">
    <citation type="journal article" date="2011" name="ISME J.">
        <title>RNA-seq reveals cooperative metabolic interactions between two termite-gut spirochete species in co-culture.</title>
        <authorList>
            <person name="Rosenthal A.Z."/>
            <person name="Matson E.G."/>
            <person name="Eldar A."/>
            <person name="Leadbetter J.R."/>
        </authorList>
    </citation>
    <scope>NUCLEOTIDE SEQUENCE [LARGE SCALE GENOMIC DNA]</scope>
    <source>
        <strain evidence="3">ATCC BAA-887 / DSM 12427 / ZAS-2</strain>
    </source>
</reference>
<evidence type="ECO:0008006" key="4">
    <source>
        <dbReference type="Google" id="ProtNLM"/>
    </source>
</evidence>
<evidence type="ECO:0000256" key="1">
    <source>
        <dbReference type="SAM" id="MobiDB-lite"/>
    </source>
</evidence>
<evidence type="ECO:0000313" key="2">
    <source>
        <dbReference type="EMBL" id="AEF84468.1"/>
    </source>
</evidence>
<feature type="region of interest" description="Disordered" evidence="1">
    <location>
        <begin position="334"/>
        <end position="356"/>
    </location>
</feature>
<dbReference type="eggNOG" id="COG0457">
    <property type="taxonomic scope" value="Bacteria"/>
</dbReference>
<accession>F5YLS7</accession>
<proteinExistence type="predicted"/>
<dbReference type="InterPro" id="IPR011990">
    <property type="entry name" value="TPR-like_helical_dom_sf"/>
</dbReference>
<gene>
    <name evidence="2" type="ordered locus">TREPR_3152</name>
</gene>
<evidence type="ECO:0000313" key="3">
    <source>
        <dbReference type="Proteomes" id="UP000009223"/>
    </source>
</evidence>
<keyword evidence="3" id="KW-1185">Reference proteome</keyword>
<dbReference type="Proteomes" id="UP000009223">
    <property type="component" value="Chromosome"/>
</dbReference>
<name>F5YLS7_TREPZ</name>
<protein>
    <recommendedName>
        <fullName evidence="4">Tetratricopeptide repeat domain protein</fullName>
    </recommendedName>
</protein>
<dbReference type="STRING" id="545694.TREPR_3152"/>